<sequence length="355" mass="37371">MQQPRPVFSPTLRFPGRAAVGGSLALGIDIGGTKVAAGVVDGLGNIREELRRDTPGRDPRAVEAVIVELVRELGSRHELRSVGIGAAGWMDLDGGTVVFSPHLAWRNEPLRKNLESLLYRPVTLANDADAAAWAEWRFGAGRGHDRLVCLTLGTGIGGALVVDGRVERGSFGMAGEFGHQIIMPGGHRCECGNRGCWEQYASGNALGREARELARAKSPMATELLAAVNGQAEDITGSVVTELALAGEATSRELVEEVGDWLGLGIANLAAALDPALFVIGGGLSAAGDLLLAPTRRAYAKNLTGRGFRQEAYIVGAELGPAAGLIGAADLSRVRRSHRLGVRRGRRGRDGRARG</sequence>
<dbReference type="GO" id="GO:0004340">
    <property type="term" value="F:glucokinase activity"/>
    <property type="evidence" value="ECO:0007669"/>
    <property type="project" value="UniProtKB-EC"/>
</dbReference>
<keyword evidence="6 9" id="KW-0418">Kinase</keyword>
<dbReference type="NCBIfam" id="TIGR00744">
    <property type="entry name" value="ROK_glcA_fam"/>
    <property type="match status" value="1"/>
</dbReference>
<keyword evidence="7" id="KW-0067">ATP-binding</keyword>
<keyword evidence="5" id="KW-0547">Nucleotide-binding</keyword>
<dbReference type="InterPro" id="IPR049874">
    <property type="entry name" value="ROK_cs"/>
</dbReference>
<evidence type="ECO:0000256" key="5">
    <source>
        <dbReference type="ARBA" id="ARBA00022741"/>
    </source>
</evidence>
<dbReference type="GO" id="GO:0006096">
    <property type="term" value="P:glycolytic process"/>
    <property type="evidence" value="ECO:0007669"/>
    <property type="project" value="InterPro"/>
</dbReference>
<dbReference type="InterPro" id="IPR004654">
    <property type="entry name" value="ROK_glcA"/>
</dbReference>
<evidence type="ECO:0000256" key="6">
    <source>
        <dbReference type="ARBA" id="ARBA00022777"/>
    </source>
</evidence>
<accession>A0A2V5L8M4</accession>
<dbReference type="GO" id="GO:0005524">
    <property type="term" value="F:ATP binding"/>
    <property type="evidence" value="ECO:0007669"/>
    <property type="project" value="UniProtKB-KW"/>
</dbReference>
<evidence type="ECO:0000256" key="3">
    <source>
        <dbReference type="ARBA" id="ARBA00014701"/>
    </source>
</evidence>
<evidence type="ECO:0000256" key="1">
    <source>
        <dbReference type="ARBA" id="ARBA00006479"/>
    </source>
</evidence>
<dbReference type="Proteomes" id="UP000247832">
    <property type="component" value="Unassembled WGS sequence"/>
</dbReference>
<evidence type="ECO:0000256" key="4">
    <source>
        <dbReference type="ARBA" id="ARBA00022679"/>
    </source>
</evidence>
<dbReference type="Gene3D" id="3.30.420.40">
    <property type="match status" value="2"/>
</dbReference>
<dbReference type="GO" id="GO:0005737">
    <property type="term" value="C:cytoplasm"/>
    <property type="evidence" value="ECO:0007669"/>
    <property type="project" value="InterPro"/>
</dbReference>
<evidence type="ECO:0000313" key="10">
    <source>
        <dbReference type="Proteomes" id="UP000247832"/>
    </source>
</evidence>
<evidence type="ECO:0000256" key="2">
    <source>
        <dbReference type="ARBA" id="ARBA00012323"/>
    </source>
</evidence>
<organism evidence="9 10">
    <name type="scientific">Arthrobacter livingstonensis</name>
    <dbReference type="NCBI Taxonomy" id="670078"/>
    <lineage>
        <taxon>Bacteria</taxon>
        <taxon>Bacillati</taxon>
        <taxon>Actinomycetota</taxon>
        <taxon>Actinomycetes</taxon>
        <taxon>Micrococcales</taxon>
        <taxon>Micrococcaceae</taxon>
        <taxon>Arthrobacter</taxon>
    </lineage>
</organism>
<comment type="similarity">
    <text evidence="1">Belongs to the ROK (NagC/XylR) family.</text>
</comment>
<evidence type="ECO:0000256" key="7">
    <source>
        <dbReference type="ARBA" id="ARBA00022840"/>
    </source>
</evidence>
<comment type="caution">
    <text evidence="9">The sequence shown here is derived from an EMBL/GenBank/DDBJ whole genome shotgun (WGS) entry which is preliminary data.</text>
</comment>
<dbReference type="RefSeq" id="WP_110501173.1">
    <property type="nucleotide sequence ID" value="NZ_QJVD01000011.1"/>
</dbReference>
<dbReference type="PANTHER" id="PTHR18964:SF173">
    <property type="entry name" value="GLUCOKINASE"/>
    <property type="match status" value="1"/>
</dbReference>
<dbReference type="Pfam" id="PF00480">
    <property type="entry name" value="ROK"/>
    <property type="match status" value="1"/>
</dbReference>
<dbReference type="OrthoDB" id="9810372at2"/>
<dbReference type="EC" id="2.7.1.2" evidence="2"/>
<dbReference type="AlphaFoldDB" id="A0A2V5L8M4"/>
<dbReference type="PROSITE" id="PS01125">
    <property type="entry name" value="ROK"/>
    <property type="match status" value="1"/>
</dbReference>
<dbReference type="EMBL" id="QJVD01000011">
    <property type="protein sequence ID" value="PYI67062.1"/>
    <property type="molecule type" value="Genomic_DNA"/>
</dbReference>
<proteinExistence type="inferred from homology"/>
<dbReference type="InterPro" id="IPR043129">
    <property type="entry name" value="ATPase_NBD"/>
</dbReference>
<gene>
    <name evidence="9" type="ORF">CVV68_11645</name>
</gene>
<keyword evidence="10" id="KW-1185">Reference proteome</keyword>
<dbReference type="InterPro" id="IPR000600">
    <property type="entry name" value="ROK"/>
</dbReference>
<keyword evidence="4" id="KW-0808">Transferase</keyword>
<evidence type="ECO:0000313" key="9">
    <source>
        <dbReference type="EMBL" id="PYI67062.1"/>
    </source>
</evidence>
<name>A0A2V5L8M4_9MICC</name>
<protein>
    <recommendedName>
        <fullName evidence="3">Glucokinase</fullName>
        <ecNumber evidence="2">2.7.1.2</ecNumber>
    </recommendedName>
    <alternativeName>
        <fullName evidence="8">Glucose kinase</fullName>
    </alternativeName>
</protein>
<evidence type="ECO:0000256" key="8">
    <source>
        <dbReference type="ARBA" id="ARBA00032386"/>
    </source>
</evidence>
<dbReference type="SUPFAM" id="SSF53067">
    <property type="entry name" value="Actin-like ATPase domain"/>
    <property type="match status" value="1"/>
</dbReference>
<reference evidence="9 10" key="1">
    <citation type="submission" date="2018-05" db="EMBL/GenBank/DDBJ databases">
        <title>Genetic diversity of glacier-inhabiting Cryobacterium bacteria in China and description of Cryobacterium mengkeensis sp. nov. and Arthrobacter glacialis sp. nov.</title>
        <authorList>
            <person name="Liu Q."/>
            <person name="Xin Y.-H."/>
        </authorList>
    </citation>
    <scope>NUCLEOTIDE SEQUENCE [LARGE SCALE GENOMIC DNA]</scope>
    <source>
        <strain evidence="9 10">LI2</strain>
    </source>
</reference>
<dbReference type="PANTHER" id="PTHR18964">
    <property type="entry name" value="ROK (REPRESSOR, ORF, KINASE) FAMILY"/>
    <property type="match status" value="1"/>
</dbReference>